<evidence type="ECO:0000313" key="5">
    <source>
        <dbReference type="EMBL" id="CAF3597717.1"/>
    </source>
</evidence>
<feature type="compositionally biased region" description="Basic and acidic residues" evidence="2">
    <location>
        <begin position="931"/>
        <end position="951"/>
    </location>
</feature>
<evidence type="ECO:0000313" key="4">
    <source>
        <dbReference type="EMBL" id="CAF0812003.1"/>
    </source>
</evidence>
<organism evidence="4 6">
    <name type="scientific">Didymodactylos carnosus</name>
    <dbReference type="NCBI Taxonomy" id="1234261"/>
    <lineage>
        <taxon>Eukaryota</taxon>
        <taxon>Metazoa</taxon>
        <taxon>Spiralia</taxon>
        <taxon>Gnathifera</taxon>
        <taxon>Rotifera</taxon>
        <taxon>Eurotatoria</taxon>
        <taxon>Bdelloidea</taxon>
        <taxon>Philodinida</taxon>
        <taxon>Philodinidae</taxon>
        <taxon>Didymodactylos</taxon>
    </lineage>
</organism>
<dbReference type="GO" id="GO:0015629">
    <property type="term" value="C:actin cytoskeleton"/>
    <property type="evidence" value="ECO:0007669"/>
    <property type="project" value="TreeGrafter"/>
</dbReference>
<dbReference type="Gene3D" id="1.25.40.10">
    <property type="entry name" value="Tetratricopeptide repeat domain"/>
    <property type="match status" value="2"/>
</dbReference>
<dbReference type="PANTHER" id="PTHR16091:SF1">
    <property type="entry name" value="TETRATRICOPEPTIDE REPEAT PROTEIN 17"/>
    <property type="match status" value="1"/>
</dbReference>
<name>A0A813TMY3_9BILA</name>
<feature type="coiled-coil region" evidence="1">
    <location>
        <begin position="1732"/>
        <end position="1801"/>
    </location>
</feature>
<dbReference type="SMART" id="SM00028">
    <property type="entry name" value="TPR"/>
    <property type="match status" value="6"/>
</dbReference>
<feature type="signal peptide" evidence="3">
    <location>
        <begin position="1"/>
        <end position="18"/>
    </location>
</feature>
<feature type="region of interest" description="Disordered" evidence="2">
    <location>
        <begin position="1551"/>
        <end position="1575"/>
    </location>
</feature>
<feature type="chain" id="PRO_5036223064" description="Tetratricopeptide repeat protein 17" evidence="3">
    <location>
        <begin position="19"/>
        <end position="2125"/>
    </location>
</feature>
<feature type="region of interest" description="Disordered" evidence="2">
    <location>
        <begin position="926"/>
        <end position="970"/>
    </location>
</feature>
<dbReference type="EMBL" id="CAJOBC010000532">
    <property type="protein sequence ID" value="CAF3597717.1"/>
    <property type="molecule type" value="Genomic_DNA"/>
</dbReference>
<dbReference type="EMBL" id="CAJNOQ010000532">
    <property type="protein sequence ID" value="CAF0812003.1"/>
    <property type="molecule type" value="Genomic_DNA"/>
</dbReference>
<dbReference type="SUPFAM" id="SSF48452">
    <property type="entry name" value="TPR-like"/>
    <property type="match status" value="1"/>
</dbReference>
<protein>
    <recommendedName>
        <fullName evidence="7">Tetratricopeptide repeat protein 17</fullName>
    </recommendedName>
</protein>
<reference evidence="4" key="1">
    <citation type="submission" date="2021-02" db="EMBL/GenBank/DDBJ databases">
        <authorList>
            <person name="Nowell W R."/>
        </authorList>
    </citation>
    <scope>NUCLEOTIDE SEQUENCE</scope>
</reference>
<feature type="compositionally biased region" description="Acidic residues" evidence="2">
    <location>
        <begin position="85"/>
        <end position="94"/>
    </location>
</feature>
<evidence type="ECO:0000256" key="3">
    <source>
        <dbReference type="SAM" id="SignalP"/>
    </source>
</evidence>
<dbReference type="GO" id="GO:0005737">
    <property type="term" value="C:cytoplasm"/>
    <property type="evidence" value="ECO:0007669"/>
    <property type="project" value="TreeGrafter"/>
</dbReference>
<sequence>MGFGYFALLLFITTSVVAHESTHWYVTSSDLEADSLKTVYTLQRPYDLITFIKQSERLEQIDNLQFLVKLIGVKNSNIKDKNGEGSDDESEDETLSNGRRDEQYRPECSKFIKNGESLTLKLLRTNLYETLHIQFSMKQINLKHYFRNQTLGEDSIQQYKNRKLHNCRKFCQLDYSMLAFDHLPGIQSRFLYSKKNEHSYLYDDVDVLTEDIEYFIYYAYEQLQNKNSTSWIAYTLMSYHFYYKEKAYKDSIDCLRCALYYMPSSSEHADIPLIALANVLYHYGHIKDSIVLIEKTIDNYHRIGMANSDNGVQENYLLSLTHYYLANMYTIENKFYLALKHYNKTIYYQQLILNSTDVEDEDTLYLYPYLIDYVSKCETSHMKYDALECHLSLEQSLQHKHQLLQTKLKQLNQLKDITDELIRLNTLIKRDMSTDTKRLQAKAFLLYLKKQKHHLCKWGDVSTRDVSYSSITHHQQRSTSYINVMLESKFQCFKKDENKQKKVKLYELDCKPLRINENEQSEMLENGTNSKPNNVELRLQANFDSVKETKSIFIAPQPLSTTTSTAETDLFSTKTSFQINDGRFSSTIQTTSIMNTNFSLSLYPELYPANMSDDLVVESVTTTTTVTSTLSSKYSYLNPVWPSYEECQIHYQGLPDIGEYPSVWLPFENKGFYIKKAFYDGMQLKSYSHKHSLPWSPPLCCIREQINEQSPHVLKYDILKKSSRLRAPLHRPDYNMLLTLYYYIDTTIDEQIPLEEFGQRILTVYQLNLLPSWILYTISSLYWRVNGNLQHALDCALKSLEYVPKNYSDVTLINLANILYLWGKYEDALDITLEAYSVNSNEPITNFFLGNLLSLTKQNYSGAISHYQHALEVDSDHIYSKRYLRVIKCYLDYKIWLTDFKQKQFKEQQTATNSLTISQSISTDDLLDDNDEKKATHDDSKENENDDEKYQHQQQQQRESSTTKSEDKQCPGIDAKTCNLMAYKKNTHLAAPLFRGSRSSSVLKITTNTNIPISLPALALLDDSHALTKTWLNRSILKYQQNSNHLSDEARRHYKNHHLCVTDVECSYGFFAIGQSDIAHIQIVYDDYKEEFHYNFLFSNDYESMFKQGEQQCIIYGTGRKSQGCRQRVLKDHNDVNPSHRQMWWRDQSTIYEYLKELIEHMTYTNEIKNKSITVPPLPLATSTTNFTLNNTIKISKESIVEPMDQRENSTTIVTTSLPPSVPYELTDDYLLSYSLQYKYLLNKTENNEQHSVTVGECLKQFDTDNLILSQFNQYLSAWISPQTKGIQMTTYLKQLLKIQPPSSLTSIPQYVPYCSPFKKLKSNNSTTLEYIFDNSQNLTQFHSEPVLKHILLSAMYGSQQSHKYTWNETSKYLYKAVQQEHKTVQSNSSWLLYNIVSLYWRIQGNGQAAIDCLLQSYELSPQNVKDLSLVSIAHVYYNSQLYLNEALYILYEALKFDKKMLLVHFSIGNILAKKQKFIPALKWYESTLELKSDFQPARKRIHALNCILLLDKTVRSEQEEEDDEVNDILIMSTLLKKLFRKTKFRSRSRSATKLSSSVPENCESDKPSNTQQRSVNRCQTVDTCQRFDRQTVINRQQSVSPRSSNRTSKYSLCKRVQHCAFINDDRLVCTSEQNSQCKICLKWFCKLHLQTHEHSPVRMKCKMTVHYQSPNDCSKVYNNAYSGIHDSVNVIDDTITNKVAECYPHTHQTVINRVTTELLGLVDYLDTFDKLKMADRRLDSRQQELNEIIRELKEYRNNSADIRQKLMKILEHEPDDSKQLRQLIENVENLKVKLYDYQQQLSMTAKEETVETNTRQKDSKTNTTAIVHVQKKEKNKMSTIDLVQRKPIQHFKCEKTVNGANLAATSYAVSGNRLSLMDHFILVEVNNGDSDRKLILFVLPAGPVYRIKWIHGPFKDICWSRTLNRFHILTLSFLYEYDPRIPNIIDHRQKIQCFKGEQFQSCTTTNQDDLFLVYSTKIERYSLKRPSYNLVKRWEEIQKDNFSYENVLKIRANDTCLALLIYVPEDETWRVDLFDYDLKRLYCGVNEIDRVLSRKENLSQIYLVSLDKNLQWIVVQFGQIYLFNEKGVLIEQVKSEGVQNMCIVGDCEQQYLVARQLEDIQLCQ</sequence>
<dbReference type="Proteomes" id="UP000681722">
    <property type="component" value="Unassembled WGS sequence"/>
</dbReference>
<keyword evidence="6" id="KW-1185">Reference proteome</keyword>
<evidence type="ECO:0008006" key="7">
    <source>
        <dbReference type="Google" id="ProtNLM"/>
    </source>
</evidence>
<keyword evidence="3" id="KW-0732">Signal</keyword>
<dbReference type="InterPro" id="IPR019734">
    <property type="entry name" value="TPR_rpt"/>
</dbReference>
<dbReference type="OrthoDB" id="2115703at2759"/>
<keyword evidence="1" id="KW-0175">Coiled coil</keyword>
<accession>A0A813TMY3</accession>
<dbReference type="PANTHER" id="PTHR16091">
    <property type="entry name" value="TTC17 PROTEIN"/>
    <property type="match status" value="1"/>
</dbReference>
<evidence type="ECO:0000313" key="6">
    <source>
        <dbReference type="Proteomes" id="UP000663829"/>
    </source>
</evidence>
<feature type="region of interest" description="Disordered" evidence="2">
    <location>
        <begin position="79"/>
        <end position="100"/>
    </location>
</feature>
<dbReference type="Proteomes" id="UP000663829">
    <property type="component" value="Unassembled WGS sequence"/>
</dbReference>
<gene>
    <name evidence="4" type="ORF">GPM918_LOCUS4080</name>
    <name evidence="5" type="ORF">SRO942_LOCUS4080</name>
</gene>
<proteinExistence type="predicted"/>
<comment type="caution">
    <text evidence="4">The sequence shown here is derived from an EMBL/GenBank/DDBJ whole genome shotgun (WGS) entry which is preliminary data.</text>
</comment>
<evidence type="ECO:0000256" key="1">
    <source>
        <dbReference type="SAM" id="Coils"/>
    </source>
</evidence>
<dbReference type="InterPro" id="IPR011990">
    <property type="entry name" value="TPR-like_helical_dom_sf"/>
</dbReference>
<evidence type="ECO:0000256" key="2">
    <source>
        <dbReference type="SAM" id="MobiDB-lite"/>
    </source>
</evidence>
<dbReference type="GO" id="GO:0030041">
    <property type="term" value="P:actin filament polymerization"/>
    <property type="evidence" value="ECO:0007669"/>
    <property type="project" value="TreeGrafter"/>
</dbReference>
<dbReference type="InterPro" id="IPR052630">
    <property type="entry name" value="TTC17"/>
</dbReference>